<feature type="region of interest" description="Disordered" evidence="1">
    <location>
        <begin position="1"/>
        <end position="22"/>
    </location>
</feature>
<evidence type="ECO:0000313" key="2">
    <source>
        <dbReference type="EMBL" id="GIY15346.1"/>
    </source>
</evidence>
<dbReference type="EMBL" id="BPLQ01005519">
    <property type="protein sequence ID" value="GIY15346.1"/>
    <property type="molecule type" value="Genomic_DNA"/>
</dbReference>
<feature type="compositionally biased region" description="Basic and acidic residues" evidence="1">
    <location>
        <begin position="1"/>
        <end position="10"/>
    </location>
</feature>
<name>A0AAV4R2S7_9ARAC</name>
<protein>
    <submittedName>
        <fullName evidence="2">Uncharacterized protein</fullName>
    </submittedName>
</protein>
<sequence>MTAAMRDEKVTGMGGGVDHDFDSSRRKECVQFLRIPQLDRRALADDDSVLLTIFGHWLFRWNSSCRCGVSRISTRLAGEGICSISGKKTDSSCSVLLDSCLTRFDKFFYGGGGSQLKV</sequence>
<accession>A0AAV4R2S7</accession>
<comment type="caution">
    <text evidence="2">The sequence shown here is derived from an EMBL/GenBank/DDBJ whole genome shotgun (WGS) entry which is preliminary data.</text>
</comment>
<gene>
    <name evidence="2" type="ORF">CDAR_13271</name>
</gene>
<keyword evidence="3" id="KW-1185">Reference proteome</keyword>
<reference evidence="2 3" key="1">
    <citation type="submission" date="2021-06" db="EMBL/GenBank/DDBJ databases">
        <title>Caerostris darwini draft genome.</title>
        <authorList>
            <person name="Kono N."/>
            <person name="Arakawa K."/>
        </authorList>
    </citation>
    <scope>NUCLEOTIDE SEQUENCE [LARGE SCALE GENOMIC DNA]</scope>
</reference>
<proteinExistence type="predicted"/>
<dbReference type="Proteomes" id="UP001054837">
    <property type="component" value="Unassembled WGS sequence"/>
</dbReference>
<organism evidence="2 3">
    <name type="scientific">Caerostris darwini</name>
    <dbReference type="NCBI Taxonomy" id="1538125"/>
    <lineage>
        <taxon>Eukaryota</taxon>
        <taxon>Metazoa</taxon>
        <taxon>Ecdysozoa</taxon>
        <taxon>Arthropoda</taxon>
        <taxon>Chelicerata</taxon>
        <taxon>Arachnida</taxon>
        <taxon>Araneae</taxon>
        <taxon>Araneomorphae</taxon>
        <taxon>Entelegynae</taxon>
        <taxon>Araneoidea</taxon>
        <taxon>Araneidae</taxon>
        <taxon>Caerostris</taxon>
    </lineage>
</organism>
<evidence type="ECO:0000256" key="1">
    <source>
        <dbReference type="SAM" id="MobiDB-lite"/>
    </source>
</evidence>
<evidence type="ECO:0000313" key="3">
    <source>
        <dbReference type="Proteomes" id="UP001054837"/>
    </source>
</evidence>
<dbReference type="AlphaFoldDB" id="A0AAV4R2S7"/>